<dbReference type="EMBL" id="KN824998">
    <property type="protein sequence ID" value="KIK96219.1"/>
    <property type="molecule type" value="Genomic_DNA"/>
</dbReference>
<reference evidence="2" key="2">
    <citation type="submission" date="2015-01" db="EMBL/GenBank/DDBJ databases">
        <title>Evolutionary Origins and Diversification of the Mycorrhizal Mutualists.</title>
        <authorList>
            <consortium name="DOE Joint Genome Institute"/>
            <consortium name="Mycorrhizal Genomics Consortium"/>
            <person name="Kohler A."/>
            <person name="Kuo A."/>
            <person name="Nagy L.G."/>
            <person name="Floudas D."/>
            <person name="Copeland A."/>
            <person name="Barry K.W."/>
            <person name="Cichocki N."/>
            <person name="Veneault-Fourrey C."/>
            <person name="LaButti K."/>
            <person name="Lindquist E.A."/>
            <person name="Lipzen A."/>
            <person name="Lundell T."/>
            <person name="Morin E."/>
            <person name="Murat C."/>
            <person name="Riley R."/>
            <person name="Ohm R."/>
            <person name="Sun H."/>
            <person name="Tunlid A."/>
            <person name="Henrissat B."/>
            <person name="Grigoriev I.V."/>
            <person name="Hibbett D.S."/>
            <person name="Martin F."/>
        </authorList>
    </citation>
    <scope>NUCLEOTIDE SEQUENCE [LARGE SCALE GENOMIC DNA]</scope>
    <source>
        <strain evidence="2">Ve08.2h10</strain>
    </source>
</reference>
<name>A0A0D0E4P7_9AGAM</name>
<dbReference type="Proteomes" id="UP000054538">
    <property type="component" value="Unassembled WGS sequence"/>
</dbReference>
<dbReference type="AlphaFoldDB" id="A0A0D0E4P7"/>
<sequence length="84" mass="9224">MSGRGYGRGRAGSTKDETSNNFHIVWETTTDTGCTSKMVKCAPHPEGRASRRTKLEICAVVCHTCCKICQSCSRSPWNTEKGLL</sequence>
<reference evidence="1 2" key="1">
    <citation type="submission" date="2014-04" db="EMBL/GenBank/DDBJ databases">
        <authorList>
            <consortium name="DOE Joint Genome Institute"/>
            <person name="Kuo A."/>
            <person name="Kohler A."/>
            <person name="Jargeat P."/>
            <person name="Nagy L.G."/>
            <person name="Floudas D."/>
            <person name="Copeland A."/>
            <person name="Barry K.W."/>
            <person name="Cichocki N."/>
            <person name="Veneault-Fourrey C."/>
            <person name="LaButti K."/>
            <person name="Lindquist E.A."/>
            <person name="Lipzen A."/>
            <person name="Lundell T."/>
            <person name="Morin E."/>
            <person name="Murat C."/>
            <person name="Sun H."/>
            <person name="Tunlid A."/>
            <person name="Henrissat B."/>
            <person name="Grigoriev I.V."/>
            <person name="Hibbett D.S."/>
            <person name="Martin F."/>
            <person name="Nordberg H.P."/>
            <person name="Cantor M.N."/>
            <person name="Hua S.X."/>
        </authorList>
    </citation>
    <scope>NUCLEOTIDE SEQUENCE [LARGE SCALE GENOMIC DNA]</scope>
    <source>
        <strain evidence="1 2">Ve08.2h10</strain>
    </source>
</reference>
<dbReference type="InParanoid" id="A0A0D0E4P7"/>
<protein>
    <submittedName>
        <fullName evidence="1">Uncharacterized protein</fullName>
    </submittedName>
</protein>
<accession>A0A0D0E4P7</accession>
<dbReference type="HOGENOM" id="CLU_2528130_0_0_1"/>
<organism evidence="1 2">
    <name type="scientific">Paxillus rubicundulus Ve08.2h10</name>
    <dbReference type="NCBI Taxonomy" id="930991"/>
    <lineage>
        <taxon>Eukaryota</taxon>
        <taxon>Fungi</taxon>
        <taxon>Dikarya</taxon>
        <taxon>Basidiomycota</taxon>
        <taxon>Agaricomycotina</taxon>
        <taxon>Agaricomycetes</taxon>
        <taxon>Agaricomycetidae</taxon>
        <taxon>Boletales</taxon>
        <taxon>Paxilineae</taxon>
        <taxon>Paxillaceae</taxon>
        <taxon>Paxillus</taxon>
    </lineage>
</organism>
<gene>
    <name evidence="1" type="ORF">PAXRUDRAFT_826219</name>
</gene>
<evidence type="ECO:0000313" key="1">
    <source>
        <dbReference type="EMBL" id="KIK96219.1"/>
    </source>
</evidence>
<proteinExistence type="predicted"/>
<evidence type="ECO:0000313" key="2">
    <source>
        <dbReference type="Proteomes" id="UP000054538"/>
    </source>
</evidence>
<keyword evidence="2" id="KW-1185">Reference proteome</keyword>